<dbReference type="PANTHER" id="PTHR43685:SF11">
    <property type="entry name" value="GLYCOSYLTRANSFERASE TAGX-RELATED"/>
    <property type="match status" value="1"/>
</dbReference>
<dbReference type="AlphaFoldDB" id="A0A2S6N2G4"/>
<comment type="caution">
    <text evidence="2">The sequence shown here is derived from an EMBL/GenBank/DDBJ whole genome shotgun (WGS) entry which is preliminary data.</text>
</comment>
<feature type="domain" description="Glycosyltransferase 2-like" evidence="1">
    <location>
        <begin position="8"/>
        <end position="111"/>
    </location>
</feature>
<dbReference type="InterPro" id="IPR029044">
    <property type="entry name" value="Nucleotide-diphossugar_trans"/>
</dbReference>
<dbReference type="PANTHER" id="PTHR43685">
    <property type="entry name" value="GLYCOSYLTRANSFERASE"/>
    <property type="match status" value="1"/>
</dbReference>
<organism evidence="2 3">
    <name type="scientific">Rhodoblastus sphagnicola</name>
    <dbReference type="NCBI Taxonomy" id="333368"/>
    <lineage>
        <taxon>Bacteria</taxon>
        <taxon>Pseudomonadati</taxon>
        <taxon>Pseudomonadota</taxon>
        <taxon>Alphaproteobacteria</taxon>
        <taxon>Hyphomicrobiales</taxon>
        <taxon>Rhodoblastaceae</taxon>
        <taxon>Rhodoblastus</taxon>
    </lineage>
</organism>
<sequence length="372" mass="41666">MQDRALVSVVIPSFNHVKFLGRAIDSVLGQTHPHVEIVVIDDGSSDGSYDFVVERYGHDPRVKATRRENRGAHQTLNEAIAASTGAYISILNSDDFYQPTRLEALVAAAGRQDGPFFGISALRLVDEAGNPFDPSSGYNEYYDMVCRLTAGKPDLLGFWCGNIAMTTSNFFFSRSVYDAVGPFRALRYAHDWDWALRASSRFNVHRIAEDLLAYRIHGGNTIFEEEPWAHTVEDAFVWASALRHDRIDAGASADDYFAGLSANWGFPLLPTLFLLADPRSEAEQLALIANGALKDEITARRDQSDPLLWEPLPGALRALRELRAQRDAPGPDQRALSRELASIKQSRSWKFFGWLWRLETRKARKAARAHKT</sequence>
<gene>
    <name evidence="2" type="ORF">CCR94_17030</name>
</gene>
<dbReference type="EMBL" id="NHSJ01000103">
    <property type="protein sequence ID" value="PPQ28788.1"/>
    <property type="molecule type" value="Genomic_DNA"/>
</dbReference>
<proteinExistence type="predicted"/>
<dbReference type="SUPFAM" id="SSF53448">
    <property type="entry name" value="Nucleotide-diphospho-sugar transferases"/>
    <property type="match status" value="1"/>
</dbReference>
<evidence type="ECO:0000259" key="1">
    <source>
        <dbReference type="Pfam" id="PF00535"/>
    </source>
</evidence>
<dbReference type="OrthoDB" id="174925at2"/>
<evidence type="ECO:0000313" key="2">
    <source>
        <dbReference type="EMBL" id="PPQ28788.1"/>
    </source>
</evidence>
<keyword evidence="3" id="KW-1185">Reference proteome</keyword>
<dbReference type="InterPro" id="IPR050834">
    <property type="entry name" value="Glycosyltransf_2"/>
</dbReference>
<dbReference type="Pfam" id="PF00535">
    <property type="entry name" value="Glycos_transf_2"/>
    <property type="match status" value="1"/>
</dbReference>
<reference evidence="2 3" key="1">
    <citation type="journal article" date="2018" name="Arch. Microbiol.">
        <title>New insights into the metabolic potential of the phototrophic purple bacterium Rhodopila globiformis DSM 161(T) from its draft genome sequence and evidence for a vanadium-dependent nitrogenase.</title>
        <authorList>
            <person name="Imhoff J.F."/>
            <person name="Rahn T."/>
            <person name="Kunzel S."/>
            <person name="Neulinger S.C."/>
        </authorList>
    </citation>
    <scope>NUCLEOTIDE SEQUENCE [LARGE SCALE GENOMIC DNA]</scope>
    <source>
        <strain evidence="2 3">DSM 16996</strain>
    </source>
</reference>
<protein>
    <recommendedName>
        <fullName evidence="1">Glycosyltransferase 2-like domain-containing protein</fullName>
    </recommendedName>
</protein>
<accession>A0A2S6N2G4</accession>
<dbReference type="Gene3D" id="3.90.550.10">
    <property type="entry name" value="Spore Coat Polysaccharide Biosynthesis Protein SpsA, Chain A"/>
    <property type="match status" value="1"/>
</dbReference>
<dbReference type="Proteomes" id="UP000239089">
    <property type="component" value="Unassembled WGS sequence"/>
</dbReference>
<dbReference type="InterPro" id="IPR001173">
    <property type="entry name" value="Glyco_trans_2-like"/>
</dbReference>
<evidence type="ECO:0000313" key="3">
    <source>
        <dbReference type="Proteomes" id="UP000239089"/>
    </source>
</evidence>
<dbReference type="RefSeq" id="WP_104509049.1">
    <property type="nucleotide sequence ID" value="NZ_JACIGC010000003.1"/>
</dbReference>
<name>A0A2S6N2G4_9HYPH</name>